<keyword evidence="7" id="KW-0472">Membrane</keyword>
<evidence type="ECO:0000256" key="5">
    <source>
        <dbReference type="ARBA" id="ARBA00023284"/>
    </source>
</evidence>
<keyword evidence="10" id="KW-1185">Reference proteome</keyword>
<dbReference type="EMBL" id="LT629757">
    <property type="protein sequence ID" value="SDR76150.1"/>
    <property type="molecule type" value="Genomic_DNA"/>
</dbReference>
<evidence type="ECO:0000256" key="4">
    <source>
        <dbReference type="ARBA" id="ARBA00023157"/>
    </source>
</evidence>
<accession>A0A1H1LPB3</accession>
<evidence type="ECO:0000313" key="10">
    <source>
        <dbReference type="Proteomes" id="UP000198859"/>
    </source>
</evidence>
<organism evidence="9 10">
    <name type="scientific">Nocardioides scoriae</name>
    <dbReference type="NCBI Taxonomy" id="642780"/>
    <lineage>
        <taxon>Bacteria</taxon>
        <taxon>Bacillati</taxon>
        <taxon>Actinomycetota</taxon>
        <taxon>Actinomycetes</taxon>
        <taxon>Propionibacteriales</taxon>
        <taxon>Nocardioidaceae</taxon>
        <taxon>Nocardioides</taxon>
    </lineage>
</organism>
<evidence type="ECO:0000313" key="9">
    <source>
        <dbReference type="EMBL" id="SDR76150.1"/>
    </source>
</evidence>
<evidence type="ECO:0000256" key="2">
    <source>
        <dbReference type="ARBA" id="ARBA00022729"/>
    </source>
</evidence>
<dbReference type="PANTHER" id="PTHR13887">
    <property type="entry name" value="GLUTATHIONE S-TRANSFERASE KAPPA"/>
    <property type="match status" value="1"/>
</dbReference>
<keyword evidence="7" id="KW-1133">Transmembrane helix</keyword>
<dbReference type="InterPro" id="IPR036249">
    <property type="entry name" value="Thioredoxin-like_sf"/>
</dbReference>
<feature type="compositionally biased region" description="Basic and acidic residues" evidence="6">
    <location>
        <begin position="1"/>
        <end position="18"/>
    </location>
</feature>
<evidence type="ECO:0000256" key="3">
    <source>
        <dbReference type="ARBA" id="ARBA00023002"/>
    </source>
</evidence>
<name>A0A1H1LPB3_9ACTN</name>
<dbReference type="PANTHER" id="PTHR13887:SF14">
    <property type="entry name" value="DISULFIDE BOND FORMATION PROTEIN D"/>
    <property type="match status" value="1"/>
</dbReference>
<dbReference type="GO" id="GO:0016491">
    <property type="term" value="F:oxidoreductase activity"/>
    <property type="evidence" value="ECO:0007669"/>
    <property type="project" value="UniProtKB-KW"/>
</dbReference>
<dbReference type="Gene3D" id="3.40.30.10">
    <property type="entry name" value="Glutaredoxin"/>
    <property type="match status" value="1"/>
</dbReference>
<dbReference type="SUPFAM" id="SSF52833">
    <property type="entry name" value="Thioredoxin-like"/>
    <property type="match status" value="1"/>
</dbReference>
<dbReference type="OrthoDB" id="117402at2"/>
<dbReference type="Pfam" id="PF13462">
    <property type="entry name" value="Thioredoxin_4"/>
    <property type="match status" value="1"/>
</dbReference>
<comment type="similarity">
    <text evidence="1">Belongs to the thioredoxin family. DsbA subfamily.</text>
</comment>
<dbReference type="GO" id="GO:0016853">
    <property type="term" value="F:isomerase activity"/>
    <property type="evidence" value="ECO:0007669"/>
    <property type="project" value="UniProtKB-KW"/>
</dbReference>
<keyword evidence="2" id="KW-0732">Signal</keyword>
<feature type="region of interest" description="Disordered" evidence="6">
    <location>
        <begin position="1"/>
        <end position="21"/>
    </location>
</feature>
<keyword evidence="3" id="KW-0560">Oxidoreductase</keyword>
<proteinExistence type="inferred from homology"/>
<feature type="transmembrane region" description="Helical" evidence="7">
    <location>
        <begin position="36"/>
        <end position="56"/>
    </location>
</feature>
<evidence type="ECO:0000259" key="8">
    <source>
        <dbReference type="Pfam" id="PF13462"/>
    </source>
</evidence>
<reference evidence="10" key="1">
    <citation type="submission" date="2016-10" db="EMBL/GenBank/DDBJ databases">
        <authorList>
            <person name="Varghese N."/>
            <person name="Submissions S."/>
        </authorList>
    </citation>
    <scope>NUCLEOTIDE SEQUENCE [LARGE SCALE GENOMIC DNA]</scope>
    <source>
        <strain evidence="10">DSM 22127</strain>
    </source>
</reference>
<dbReference type="AlphaFoldDB" id="A0A1H1LPB3"/>
<keyword evidence="5" id="KW-0676">Redox-active center</keyword>
<sequence length="252" mass="26464">MAQKRTDRPGSGRPDRTTRAAALQHEAATKERNRRLLVALAAVVVVCALVAGVVIFSGGDGSQDAPSADVPAAASGQALVIGPKDAAHQVVVYEDFLCPYCRELENGSRSFLQAGAAAGTVRVEYRPFHLLQDDYSERALNAWGIVLAQGTPAQALAFHDKLYDEQPYEAASSKPDDAQLADWAKDAGVSDGKVLDAIRSGTIDQQFVDAADATAEKAGVQGTPTVTLDGKPLEGSSISAMVDDLERAVATS</sequence>
<keyword evidence="4" id="KW-1015">Disulfide bond</keyword>
<keyword evidence="9" id="KW-0413">Isomerase</keyword>
<dbReference type="InterPro" id="IPR012336">
    <property type="entry name" value="Thioredoxin-like_fold"/>
</dbReference>
<evidence type="ECO:0000256" key="6">
    <source>
        <dbReference type="SAM" id="MobiDB-lite"/>
    </source>
</evidence>
<feature type="domain" description="Thioredoxin-like fold" evidence="8">
    <location>
        <begin position="77"/>
        <end position="236"/>
    </location>
</feature>
<protein>
    <submittedName>
        <fullName evidence="9">Protein-disulfide isomerase</fullName>
    </submittedName>
</protein>
<evidence type="ECO:0000256" key="1">
    <source>
        <dbReference type="ARBA" id="ARBA00005791"/>
    </source>
</evidence>
<dbReference type="STRING" id="642780.SAMN04488570_0297"/>
<evidence type="ECO:0000256" key="7">
    <source>
        <dbReference type="SAM" id="Phobius"/>
    </source>
</evidence>
<dbReference type="Proteomes" id="UP000198859">
    <property type="component" value="Chromosome I"/>
</dbReference>
<keyword evidence="7" id="KW-0812">Transmembrane</keyword>
<gene>
    <name evidence="9" type="ORF">SAMN04488570_0297</name>
</gene>
<dbReference type="RefSeq" id="WP_091725328.1">
    <property type="nucleotide sequence ID" value="NZ_LT629757.1"/>
</dbReference>